<protein>
    <submittedName>
        <fullName evidence="2">Uncharacterized protein</fullName>
    </submittedName>
</protein>
<sequence>MSNQTDTLGLSDLTNADKALILLELGSNLDGAILYSLLHGIYTGVITVTLGNIFMTKSAPIGKAMIVIILLLYIFSTIDCGVDITSTHSMFVNNGQSIVTEYLFSFSPRQSMLVVEGITSTICSVLADATMIWRCWTVWGRRWLPILLPILFLICATVFKNIATYKTYLGLEDTRNLMLYSSFVLATTLWCTVLIIYRIVTVAQAGRGLRAYRHVIEVFIESSALYSITLILYIGLYSRDDQISNYIGVVTGIARGIAPTLLVGRVAAGHARPDDSWQGSIISGSIHFGTHPVGQDSQLGSMTSDDLEAQAAECAWERDKEYGHHARADFQRDTSIQNVVHGDGTKAQLEIPEDGYGYNKNDLCVDDLEAHPNRPQDDPHAILIVPKD</sequence>
<evidence type="ECO:0000313" key="3">
    <source>
        <dbReference type="Proteomes" id="UP000217790"/>
    </source>
</evidence>
<evidence type="ECO:0000256" key="1">
    <source>
        <dbReference type="SAM" id="Phobius"/>
    </source>
</evidence>
<evidence type="ECO:0000313" key="2">
    <source>
        <dbReference type="EMBL" id="PBK93514.1"/>
    </source>
</evidence>
<keyword evidence="1" id="KW-1133">Transmembrane helix</keyword>
<feature type="transmembrane region" description="Helical" evidence="1">
    <location>
        <begin position="66"/>
        <end position="91"/>
    </location>
</feature>
<dbReference type="Proteomes" id="UP000217790">
    <property type="component" value="Unassembled WGS sequence"/>
</dbReference>
<feature type="transmembrane region" description="Helical" evidence="1">
    <location>
        <begin position="177"/>
        <end position="197"/>
    </location>
</feature>
<dbReference type="OrthoDB" id="2979452at2759"/>
<gene>
    <name evidence="2" type="ORF">ARMGADRAFT_1165008</name>
</gene>
<keyword evidence="3" id="KW-1185">Reference proteome</keyword>
<dbReference type="AlphaFoldDB" id="A0A2H3DI57"/>
<dbReference type="InParanoid" id="A0A2H3DI57"/>
<accession>A0A2H3DI57</accession>
<proteinExistence type="predicted"/>
<name>A0A2H3DI57_ARMGA</name>
<dbReference type="EMBL" id="KZ293656">
    <property type="protein sequence ID" value="PBK93514.1"/>
    <property type="molecule type" value="Genomic_DNA"/>
</dbReference>
<feature type="transmembrane region" description="Helical" evidence="1">
    <location>
        <begin position="111"/>
        <end position="131"/>
    </location>
</feature>
<feature type="transmembrane region" description="Helical" evidence="1">
    <location>
        <begin position="32"/>
        <end position="54"/>
    </location>
</feature>
<feature type="transmembrane region" description="Helical" evidence="1">
    <location>
        <begin position="143"/>
        <end position="165"/>
    </location>
</feature>
<keyword evidence="1" id="KW-0812">Transmembrane</keyword>
<keyword evidence="1" id="KW-0472">Membrane</keyword>
<feature type="transmembrane region" description="Helical" evidence="1">
    <location>
        <begin position="243"/>
        <end position="263"/>
    </location>
</feature>
<dbReference type="OMA" id="HYYNEND"/>
<feature type="transmembrane region" description="Helical" evidence="1">
    <location>
        <begin position="218"/>
        <end position="237"/>
    </location>
</feature>
<reference evidence="3" key="1">
    <citation type="journal article" date="2017" name="Nat. Ecol. Evol.">
        <title>Genome expansion and lineage-specific genetic innovations in the forest pathogenic fungi Armillaria.</title>
        <authorList>
            <person name="Sipos G."/>
            <person name="Prasanna A.N."/>
            <person name="Walter M.C."/>
            <person name="O'Connor E."/>
            <person name="Balint B."/>
            <person name="Krizsan K."/>
            <person name="Kiss B."/>
            <person name="Hess J."/>
            <person name="Varga T."/>
            <person name="Slot J."/>
            <person name="Riley R."/>
            <person name="Boka B."/>
            <person name="Rigling D."/>
            <person name="Barry K."/>
            <person name="Lee J."/>
            <person name="Mihaltcheva S."/>
            <person name="LaButti K."/>
            <person name="Lipzen A."/>
            <person name="Waldron R."/>
            <person name="Moloney N.M."/>
            <person name="Sperisen C."/>
            <person name="Kredics L."/>
            <person name="Vagvoelgyi C."/>
            <person name="Patrignani A."/>
            <person name="Fitzpatrick D."/>
            <person name="Nagy I."/>
            <person name="Doyle S."/>
            <person name="Anderson J.B."/>
            <person name="Grigoriev I.V."/>
            <person name="Gueldener U."/>
            <person name="Muensterkoetter M."/>
            <person name="Nagy L.G."/>
        </authorList>
    </citation>
    <scope>NUCLEOTIDE SEQUENCE [LARGE SCALE GENOMIC DNA]</scope>
    <source>
        <strain evidence="3">Ar21-2</strain>
    </source>
</reference>
<organism evidence="2 3">
    <name type="scientific">Armillaria gallica</name>
    <name type="common">Bulbous honey fungus</name>
    <name type="synonym">Armillaria bulbosa</name>
    <dbReference type="NCBI Taxonomy" id="47427"/>
    <lineage>
        <taxon>Eukaryota</taxon>
        <taxon>Fungi</taxon>
        <taxon>Dikarya</taxon>
        <taxon>Basidiomycota</taxon>
        <taxon>Agaricomycotina</taxon>
        <taxon>Agaricomycetes</taxon>
        <taxon>Agaricomycetidae</taxon>
        <taxon>Agaricales</taxon>
        <taxon>Marasmiineae</taxon>
        <taxon>Physalacriaceae</taxon>
        <taxon>Armillaria</taxon>
    </lineage>
</organism>